<comment type="catalytic activity">
    <reaction evidence="1 9">
        <text>a 4-O-methyl-thymidine in DNA + L-cysteinyl-[protein] = a thymidine in DNA + S-methyl-L-cysteinyl-[protein]</text>
        <dbReference type="Rhea" id="RHEA:53428"/>
        <dbReference type="Rhea" id="RHEA-COMP:10131"/>
        <dbReference type="Rhea" id="RHEA-COMP:10132"/>
        <dbReference type="Rhea" id="RHEA-COMP:13555"/>
        <dbReference type="Rhea" id="RHEA-COMP:13556"/>
        <dbReference type="ChEBI" id="CHEBI:29950"/>
        <dbReference type="ChEBI" id="CHEBI:82612"/>
        <dbReference type="ChEBI" id="CHEBI:137386"/>
        <dbReference type="ChEBI" id="CHEBI:137387"/>
        <dbReference type="EC" id="2.1.1.63"/>
    </reaction>
</comment>
<dbReference type="InterPro" id="IPR036388">
    <property type="entry name" value="WH-like_DNA-bd_sf"/>
</dbReference>
<dbReference type="Pfam" id="PF02870">
    <property type="entry name" value="Methyltransf_1N"/>
    <property type="match status" value="1"/>
</dbReference>
<dbReference type="InterPro" id="IPR001497">
    <property type="entry name" value="MethylDNA_cys_MeTrfase_AS"/>
</dbReference>
<dbReference type="NCBIfam" id="TIGR00589">
    <property type="entry name" value="ogt"/>
    <property type="match status" value="1"/>
</dbReference>
<dbReference type="EC" id="2.1.1.63" evidence="9"/>
<dbReference type="InterPro" id="IPR023546">
    <property type="entry name" value="MGMT"/>
</dbReference>
<dbReference type="PANTHER" id="PTHR10815">
    <property type="entry name" value="METHYLATED-DNA--PROTEIN-CYSTEINE METHYLTRANSFERASE"/>
    <property type="match status" value="1"/>
</dbReference>
<dbReference type="InterPro" id="IPR008332">
    <property type="entry name" value="MethylG_MeTrfase_N"/>
</dbReference>
<feature type="compositionally biased region" description="Polar residues" evidence="10">
    <location>
        <begin position="39"/>
        <end position="50"/>
    </location>
</feature>
<keyword evidence="7 9" id="KW-0234">DNA repair</keyword>
<dbReference type="InterPro" id="IPR036631">
    <property type="entry name" value="MGMT_N_sf"/>
</dbReference>
<accession>A0A1R4JFQ2</accession>
<evidence type="ECO:0000256" key="3">
    <source>
        <dbReference type="ARBA" id="ARBA00022490"/>
    </source>
</evidence>
<evidence type="ECO:0000313" key="13">
    <source>
        <dbReference type="EMBL" id="SJN30848.1"/>
    </source>
</evidence>
<evidence type="ECO:0000256" key="6">
    <source>
        <dbReference type="ARBA" id="ARBA00022763"/>
    </source>
</evidence>
<evidence type="ECO:0000256" key="4">
    <source>
        <dbReference type="ARBA" id="ARBA00022603"/>
    </source>
</evidence>
<dbReference type="SUPFAM" id="SSF53155">
    <property type="entry name" value="Methylated DNA-protein cysteine methyltransferase domain"/>
    <property type="match status" value="1"/>
</dbReference>
<keyword evidence="3 9" id="KW-0963">Cytoplasm</keyword>
<dbReference type="PANTHER" id="PTHR10815:SF5">
    <property type="entry name" value="METHYLATED-DNA--PROTEIN-CYSTEINE METHYLTRANSFERASE"/>
    <property type="match status" value="1"/>
</dbReference>
<comment type="catalytic activity">
    <reaction evidence="8 9">
        <text>a 6-O-methyl-2'-deoxyguanosine in DNA + L-cysteinyl-[protein] = S-methyl-L-cysteinyl-[protein] + a 2'-deoxyguanosine in DNA</text>
        <dbReference type="Rhea" id="RHEA:24000"/>
        <dbReference type="Rhea" id="RHEA-COMP:10131"/>
        <dbReference type="Rhea" id="RHEA-COMP:10132"/>
        <dbReference type="Rhea" id="RHEA-COMP:11367"/>
        <dbReference type="Rhea" id="RHEA-COMP:11368"/>
        <dbReference type="ChEBI" id="CHEBI:29950"/>
        <dbReference type="ChEBI" id="CHEBI:82612"/>
        <dbReference type="ChEBI" id="CHEBI:85445"/>
        <dbReference type="ChEBI" id="CHEBI:85448"/>
        <dbReference type="EC" id="2.1.1.63"/>
    </reaction>
</comment>
<reference evidence="14" key="1">
    <citation type="submission" date="2017-02" db="EMBL/GenBank/DDBJ databases">
        <authorList>
            <person name="Dridi B."/>
        </authorList>
    </citation>
    <scope>NUCLEOTIDE SEQUENCE [LARGE SCALE GENOMIC DNA]</scope>
    <source>
        <strain evidence="14">EB411</strain>
    </source>
</reference>
<feature type="compositionally biased region" description="Low complexity" evidence="10">
    <location>
        <begin position="51"/>
        <end position="71"/>
    </location>
</feature>
<sequence length="272" mass="28804">MTMHERSGGELRATLLPTSTHTLHTPPTHTPPRTHALRSATTHTPRITSTPPAAQPAAAQPAAAQPAAAQPAAAQPAAAAVANGDADHLDALGRRLVTAARAEGLTDVLYRMLDTPLGGVLVAATERGLVRVAFDTEGTEQVLETLAARIGARILFAPGSFEETSRQLDQYFTGRRREFSLGLDRRLSTGFRRTVQVALPELPYGTTVSYGRLAATVGNPRAVRAVGTACATNPLPIVVPCHRVIRSDGRLGGYVGGEQAKSRLIELERSFA</sequence>
<comment type="similarity">
    <text evidence="2 9">Belongs to the MGMT family.</text>
</comment>
<keyword evidence="4 9" id="KW-0489">Methyltransferase</keyword>
<dbReference type="SUPFAM" id="SSF46767">
    <property type="entry name" value="Methylated DNA-protein cysteine methyltransferase, C-terminal domain"/>
    <property type="match status" value="1"/>
</dbReference>
<comment type="miscellaneous">
    <text evidence="9">This enzyme catalyzes only one turnover and therefore is not strictly catalytic. According to one definition, an enzyme is a biocatalyst that acts repeatedly and over many reaction cycles.</text>
</comment>
<comment type="subcellular location">
    <subcellularLocation>
        <location evidence="9">Cytoplasm</location>
    </subcellularLocation>
</comment>
<dbReference type="GO" id="GO:0005737">
    <property type="term" value="C:cytoplasm"/>
    <property type="evidence" value="ECO:0007669"/>
    <property type="project" value="UniProtKB-SubCell"/>
</dbReference>
<dbReference type="AlphaFoldDB" id="A0A1R4JFQ2"/>
<evidence type="ECO:0000259" key="12">
    <source>
        <dbReference type="Pfam" id="PF02870"/>
    </source>
</evidence>
<organism evidence="13 14">
    <name type="scientific">Mycetocola reblochoni REB411</name>
    <dbReference type="NCBI Taxonomy" id="1255698"/>
    <lineage>
        <taxon>Bacteria</taxon>
        <taxon>Bacillati</taxon>
        <taxon>Actinomycetota</taxon>
        <taxon>Actinomycetes</taxon>
        <taxon>Micrococcales</taxon>
        <taxon>Microbacteriaceae</taxon>
        <taxon>Mycetocola</taxon>
    </lineage>
</organism>
<dbReference type="CDD" id="cd06445">
    <property type="entry name" value="ATase"/>
    <property type="match status" value="1"/>
</dbReference>
<feature type="domain" description="Methylated-DNA-[protein]-cysteine S-methyltransferase DNA binding" evidence="11">
    <location>
        <begin position="191"/>
        <end position="269"/>
    </location>
</feature>
<dbReference type="HAMAP" id="MF_00772">
    <property type="entry name" value="OGT"/>
    <property type="match status" value="1"/>
</dbReference>
<dbReference type="GO" id="GO:0003908">
    <property type="term" value="F:methylated-DNA-[protein]-cysteine S-methyltransferase activity"/>
    <property type="evidence" value="ECO:0007669"/>
    <property type="project" value="UniProtKB-UniRule"/>
</dbReference>
<keyword evidence="14" id="KW-1185">Reference proteome</keyword>
<protein>
    <recommendedName>
        <fullName evidence="9">Methylated-DNA--protein-cysteine methyltransferase</fullName>
        <ecNumber evidence="9">2.1.1.63</ecNumber>
    </recommendedName>
    <alternativeName>
        <fullName evidence="9">6-O-methylguanine-DNA methyltransferase</fullName>
        <shortName evidence="9">MGMT</shortName>
    </alternativeName>
    <alternativeName>
        <fullName evidence="9">O-6-methylguanine-DNA-alkyltransferase</fullName>
    </alternativeName>
</protein>
<dbReference type="GO" id="GO:0032259">
    <property type="term" value="P:methylation"/>
    <property type="evidence" value="ECO:0007669"/>
    <property type="project" value="UniProtKB-KW"/>
</dbReference>
<feature type="region of interest" description="Disordered" evidence="10">
    <location>
        <begin position="16"/>
        <end position="71"/>
    </location>
</feature>
<dbReference type="InterPro" id="IPR014048">
    <property type="entry name" value="MethylDNA_cys_MeTrfase_DNA-bd"/>
</dbReference>
<evidence type="ECO:0000313" key="14">
    <source>
        <dbReference type="Proteomes" id="UP000196778"/>
    </source>
</evidence>
<keyword evidence="5 9" id="KW-0808">Transferase</keyword>
<feature type="compositionally biased region" description="Low complexity" evidence="10">
    <location>
        <begin position="16"/>
        <end position="34"/>
    </location>
</feature>
<dbReference type="EMBL" id="FUKR01000037">
    <property type="protein sequence ID" value="SJN30848.1"/>
    <property type="molecule type" value="Genomic_DNA"/>
</dbReference>
<feature type="domain" description="Methylguanine DNA methyltransferase ribonuclease-like" evidence="12">
    <location>
        <begin position="108"/>
        <end position="184"/>
    </location>
</feature>
<dbReference type="RefSeq" id="WP_245827360.1">
    <property type="nucleotide sequence ID" value="NZ_FUKR01000037.1"/>
</dbReference>
<comment type="function">
    <text evidence="9">Involved in the cellular defense against the biological effects of O6-methylguanine (O6-MeG) and O4-methylthymine (O4-MeT) in DNA. Repairs the methylated nucleobase in DNA by stoichiometrically transferring the methyl group to a cysteine residue in the enzyme. This is a suicide reaction: the enzyme is irreversibly inactivated.</text>
</comment>
<feature type="active site" description="Nucleophile; methyl group acceptor" evidence="9">
    <location>
        <position position="241"/>
    </location>
</feature>
<dbReference type="Gene3D" id="1.10.10.10">
    <property type="entry name" value="Winged helix-like DNA-binding domain superfamily/Winged helix DNA-binding domain"/>
    <property type="match status" value="1"/>
</dbReference>
<keyword evidence="6 9" id="KW-0227">DNA damage</keyword>
<evidence type="ECO:0000256" key="1">
    <source>
        <dbReference type="ARBA" id="ARBA00001286"/>
    </source>
</evidence>
<name>A0A1R4JFQ2_9MICO</name>
<dbReference type="InterPro" id="IPR036217">
    <property type="entry name" value="MethylDNA_cys_MeTrfase_DNAb"/>
</dbReference>
<evidence type="ECO:0000256" key="10">
    <source>
        <dbReference type="SAM" id="MobiDB-lite"/>
    </source>
</evidence>
<dbReference type="Pfam" id="PF01035">
    <property type="entry name" value="DNA_binding_1"/>
    <property type="match status" value="1"/>
</dbReference>
<dbReference type="PROSITE" id="PS00374">
    <property type="entry name" value="MGMT"/>
    <property type="match status" value="1"/>
</dbReference>
<evidence type="ECO:0000256" key="7">
    <source>
        <dbReference type="ARBA" id="ARBA00023204"/>
    </source>
</evidence>
<dbReference type="GO" id="GO:0006307">
    <property type="term" value="P:DNA alkylation repair"/>
    <property type="evidence" value="ECO:0007669"/>
    <property type="project" value="UniProtKB-UniRule"/>
</dbReference>
<evidence type="ECO:0000256" key="8">
    <source>
        <dbReference type="ARBA" id="ARBA00049348"/>
    </source>
</evidence>
<evidence type="ECO:0000256" key="9">
    <source>
        <dbReference type="HAMAP-Rule" id="MF_00772"/>
    </source>
</evidence>
<evidence type="ECO:0000259" key="11">
    <source>
        <dbReference type="Pfam" id="PF01035"/>
    </source>
</evidence>
<dbReference type="FunFam" id="1.10.10.10:FF:000214">
    <property type="entry name" value="Methylated-DNA--protein-cysteine methyltransferase"/>
    <property type="match status" value="1"/>
</dbReference>
<gene>
    <name evidence="13" type="ORF">FM119_07285</name>
</gene>
<dbReference type="Gene3D" id="3.30.160.70">
    <property type="entry name" value="Methylated DNA-protein cysteine methyltransferase domain"/>
    <property type="match status" value="1"/>
</dbReference>
<evidence type="ECO:0000256" key="5">
    <source>
        <dbReference type="ARBA" id="ARBA00022679"/>
    </source>
</evidence>
<proteinExistence type="inferred from homology"/>
<dbReference type="Proteomes" id="UP000196778">
    <property type="component" value="Unassembled WGS sequence"/>
</dbReference>
<evidence type="ECO:0000256" key="2">
    <source>
        <dbReference type="ARBA" id="ARBA00008711"/>
    </source>
</evidence>